<feature type="region of interest" description="Disordered" evidence="1">
    <location>
        <begin position="1"/>
        <end position="32"/>
    </location>
</feature>
<evidence type="ECO:0008006" key="4">
    <source>
        <dbReference type="Google" id="ProtNLM"/>
    </source>
</evidence>
<accession>A0A168LYK0</accession>
<keyword evidence="3" id="KW-1185">Reference proteome</keyword>
<gene>
    <name evidence="2" type="primary">ABSGL_03205.1 scaffold 4267</name>
</gene>
<evidence type="ECO:0000313" key="2">
    <source>
        <dbReference type="EMBL" id="SAL97698.1"/>
    </source>
</evidence>
<reference evidence="2" key="1">
    <citation type="submission" date="2016-04" db="EMBL/GenBank/DDBJ databases">
        <authorList>
            <person name="Evans L.H."/>
            <person name="Alamgir A."/>
            <person name="Owens N."/>
            <person name="Weber N.D."/>
            <person name="Virtaneva K."/>
            <person name="Barbian K."/>
            <person name="Babar A."/>
            <person name="Rosenke K."/>
        </authorList>
    </citation>
    <scope>NUCLEOTIDE SEQUENCE [LARGE SCALE GENOMIC DNA]</scope>
    <source>
        <strain evidence="2">CBS 101.48</strain>
    </source>
</reference>
<protein>
    <recommendedName>
        <fullName evidence="4">Ndc10 domain-containing protein</fullName>
    </recommendedName>
</protein>
<dbReference type="InParanoid" id="A0A168LYK0"/>
<dbReference type="AlphaFoldDB" id="A0A168LYK0"/>
<proteinExistence type="predicted"/>
<evidence type="ECO:0000313" key="3">
    <source>
        <dbReference type="Proteomes" id="UP000078561"/>
    </source>
</evidence>
<name>A0A168LYK0_ABSGL</name>
<dbReference type="Proteomes" id="UP000078561">
    <property type="component" value="Unassembled WGS sequence"/>
</dbReference>
<sequence>MATLQSSQHPRRHHQPGQNQSPSAHHYQAPSPQPLYQAPPLYLMGRGIKTITDLYREWYDGLANDYPAQIDHHHHQQLCVAAHHHHRNRCPISPKKGSPGSTCHCTILPNIMTKSSNRLGALGTHSRFQTPIWYKNYFLARPLVLLLLPFLTSGLHRRPSFCLASPLAVRLRSTSCHLSGSPFVHLSEADYPLTSTSHQRQLLHFTVPMISTPT</sequence>
<dbReference type="EMBL" id="LT551899">
    <property type="protein sequence ID" value="SAL97698.1"/>
    <property type="molecule type" value="Genomic_DNA"/>
</dbReference>
<organism evidence="2">
    <name type="scientific">Absidia glauca</name>
    <name type="common">Pin mould</name>
    <dbReference type="NCBI Taxonomy" id="4829"/>
    <lineage>
        <taxon>Eukaryota</taxon>
        <taxon>Fungi</taxon>
        <taxon>Fungi incertae sedis</taxon>
        <taxon>Mucoromycota</taxon>
        <taxon>Mucoromycotina</taxon>
        <taxon>Mucoromycetes</taxon>
        <taxon>Mucorales</taxon>
        <taxon>Cunninghamellaceae</taxon>
        <taxon>Absidia</taxon>
    </lineage>
</organism>
<evidence type="ECO:0000256" key="1">
    <source>
        <dbReference type="SAM" id="MobiDB-lite"/>
    </source>
</evidence>